<gene>
    <name evidence="2" type="ORF">PTTT1_LOCUS39377</name>
</gene>
<evidence type="ECO:0000256" key="1">
    <source>
        <dbReference type="SAM" id="MobiDB-lite"/>
    </source>
</evidence>
<organism evidence="2">
    <name type="scientific">Phaeodactylum tricornutum</name>
    <name type="common">Diatom</name>
    <dbReference type="NCBI Taxonomy" id="2850"/>
    <lineage>
        <taxon>Eukaryota</taxon>
        <taxon>Sar</taxon>
        <taxon>Stramenopiles</taxon>
        <taxon>Ochrophyta</taxon>
        <taxon>Bacillariophyta</taxon>
        <taxon>Bacillariophyceae</taxon>
        <taxon>Bacillariophycidae</taxon>
        <taxon>Naviculales</taxon>
        <taxon>Phaeodactylaceae</taxon>
        <taxon>Phaeodactylum</taxon>
    </lineage>
</organism>
<protein>
    <submittedName>
        <fullName evidence="2">Uncharacterized protein</fullName>
    </submittedName>
</protein>
<dbReference type="EMBL" id="OU594944">
    <property type="protein sequence ID" value="CAG9288713.1"/>
    <property type="molecule type" value="Genomic_DNA"/>
</dbReference>
<sequence>MSSEDEDVLHKYRKYDPPPQELPVYSSDEDSSGSSILTANAEPLTAKADLLKVLDYIIIVGNRNRYQSLQATREQISETTTGSNELSEIEQTDDFELSGMHADDFQLDPQRRKKSRLSAALLCPSYAAWEETNRTDALDCTWCHQYSDCIALPYNKVRSKEPPALKGFFYTRTDRDLTLRCWRKAVHAASTVMVLEGVNGNVRLDLTSANSAEKDAKETCLNLGIALSNLKPYTCPSCFKVFQSCRARECHFWGENNHRGCCWSLVHKKRHSILKEATNKESTICQHVLMRLILCSIHQKCHQLPKILDRKFIVCLLGAARLHHLRLRQTSSKLSQYPGSASLDEHSPDLP</sequence>
<accession>A0A8J9X7W0</accession>
<evidence type="ECO:0000313" key="2">
    <source>
        <dbReference type="EMBL" id="CAG9288713.1"/>
    </source>
</evidence>
<reference evidence="2" key="1">
    <citation type="submission" date="2022-02" db="EMBL/GenBank/DDBJ databases">
        <authorList>
            <person name="Giguere J D."/>
        </authorList>
    </citation>
    <scope>NUCLEOTIDE SEQUENCE</scope>
    <source>
        <strain evidence="2">CCAP 1055/1</strain>
    </source>
</reference>
<proteinExistence type="predicted"/>
<name>A0A8J9X7W0_PHATR</name>
<feature type="region of interest" description="Disordered" evidence="1">
    <location>
        <begin position="1"/>
        <end position="34"/>
    </location>
</feature>
<dbReference type="Proteomes" id="UP000836788">
    <property type="component" value="Chromosome 3"/>
</dbReference>
<dbReference type="AlphaFoldDB" id="A0A8J9X7W0"/>